<dbReference type="OrthoDB" id="4215304at2759"/>
<dbReference type="SUPFAM" id="SSF51445">
    <property type="entry name" value="(Trans)glycosidases"/>
    <property type="match status" value="1"/>
</dbReference>
<dbReference type="GO" id="GO:0004553">
    <property type="term" value="F:hydrolase activity, hydrolyzing O-glycosyl compounds"/>
    <property type="evidence" value="ECO:0007669"/>
    <property type="project" value="InterPro"/>
</dbReference>
<dbReference type="Gene3D" id="3.40.50.1700">
    <property type="entry name" value="Glycoside hydrolase family 3 C-terminal domain"/>
    <property type="match status" value="1"/>
</dbReference>
<evidence type="ECO:0000313" key="7">
    <source>
        <dbReference type="EMBL" id="OAA55139.1"/>
    </source>
</evidence>
<sequence length="541" mass="57724">MVSTEQRKKVGQLFAVGFHGTAVDDNIKSLIQDYGVGAVVLFKRNVSSAAQLRALCHDLQALARAADHPRPLLIGIDQENGLVTRLSPPVAAQQPGPMTLAAAVASSDAAAQVAAATAETLRHFGINVNYAPVADVNSEPLNPVIGVRSPSDDPHQVARLAAACAAGLRAGGVVPCAKHFPGHGDTAVDSHYGLPSIDKTRARLDETELVPFARAAREGVEMVMTAHIALPRLTGTQTPATLAPEVLGILRGEMRFEGVIVTDCLEMDGIRATYGTVEGALLALKAGVDSVMICHTYEVQAAAVDRVCSAIEKGEISQPRIDESLARLDKLKDKFTSWEQALQTSTDEALAEINARGAKLARKIYSDAVTVVRSEDGLLPTSPAVKTVFVSPGPDFPVGGGAVNSGDAAHPTRVPWVSSSFGDEIRKHCAGAEEIRYTEKQPLTDEEWAKVEAADVVILATRNAREAPYQQRLGLEIARRRGNRPLISVATCAPYDFLDEAAVRNLIVVYEPTLEAFRSAVDVIYGIDTPRGKLPVAHKKN</sequence>
<protein>
    <submittedName>
        <fullName evidence="7">Glycoside hydrolase, family 3</fullName>
    </submittedName>
</protein>
<dbReference type="Pfam" id="PF00933">
    <property type="entry name" value="Glyco_hydro_3"/>
    <property type="match status" value="1"/>
</dbReference>
<keyword evidence="2 7" id="KW-0378">Hydrolase</keyword>
<dbReference type="AlphaFoldDB" id="A0A167N564"/>
<dbReference type="EMBL" id="AZHB01000026">
    <property type="protein sequence ID" value="OAA55139.1"/>
    <property type="molecule type" value="Genomic_DNA"/>
</dbReference>
<feature type="coiled-coil region" evidence="5">
    <location>
        <begin position="321"/>
        <end position="348"/>
    </location>
</feature>
<comment type="caution">
    <text evidence="7">The sequence shown here is derived from an EMBL/GenBank/DDBJ whole genome shotgun (WGS) entry which is preliminary data.</text>
</comment>
<reference evidence="7 8" key="1">
    <citation type="journal article" date="2016" name="Genome Biol. Evol.">
        <title>Divergent and convergent evolution of fungal pathogenicity.</title>
        <authorList>
            <person name="Shang Y."/>
            <person name="Xiao G."/>
            <person name="Zheng P."/>
            <person name="Cen K."/>
            <person name="Zhan S."/>
            <person name="Wang C."/>
        </authorList>
    </citation>
    <scope>NUCLEOTIDE SEQUENCE [LARGE SCALE GENOMIC DNA]</scope>
    <source>
        <strain evidence="7 8">ARSEF 2679</strain>
    </source>
</reference>
<keyword evidence="5" id="KW-0175">Coiled coil</keyword>
<evidence type="ECO:0000256" key="3">
    <source>
        <dbReference type="ARBA" id="ARBA00023180"/>
    </source>
</evidence>
<dbReference type="GeneID" id="30024352"/>
<name>A0A167N564_CORFA</name>
<dbReference type="RefSeq" id="XP_018701149.1">
    <property type="nucleotide sequence ID" value="XM_018851663.1"/>
</dbReference>
<evidence type="ECO:0000256" key="4">
    <source>
        <dbReference type="ARBA" id="ARBA00023295"/>
    </source>
</evidence>
<accession>A0A167N564</accession>
<dbReference type="Proteomes" id="UP000076744">
    <property type="component" value="Unassembled WGS sequence"/>
</dbReference>
<dbReference type="GO" id="GO:0009254">
    <property type="term" value="P:peptidoglycan turnover"/>
    <property type="evidence" value="ECO:0007669"/>
    <property type="project" value="TreeGrafter"/>
</dbReference>
<feature type="domain" description="Glycoside hydrolase family 3 N-terminal" evidence="6">
    <location>
        <begin position="7"/>
        <end position="329"/>
    </location>
</feature>
<dbReference type="InterPro" id="IPR017853">
    <property type="entry name" value="GH"/>
</dbReference>
<dbReference type="STRING" id="1081104.A0A167N564"/>
<evidence type="ECO:0000256" key="1">
    <source>
        <dbReference type="ARBA" id="ARBA00005336"/>
    </source>
</evidence>
<evidence type="ECO:0000256" key="2">
    <source>
        <dbReference type="ARBA" id="ARBA00022801"/>
    </source>
</evidence>
<organism evidence="7 8">
    <name type="scientific">Cordyceps fumosorosea (strain ARSEF 2679)</name>
    <name type="common">Isaria fumosorosea</name>
    <dbReference type="NCBI Taxonomy" id="1081104"/>
    <lineage>
        <taxon>Eukaryota</taxon>
        <taxon>Fungi</taxon>
        <taxon>Dikarya</taxon>
        <taxon>Ascomycota</taxon>
        <taxon>Pezizomycotina</taxon>
        <taxon>Sordariomycetes</taxon>
        <taxon>Hypocreomycetidae</taxon>
        <taxon>Hypocreales</taxon>
        <taxon>Cordycipitaceae</taxon>
        <taxon>Cordyceps</taxon>
    </lineage>
</organism>
<comment type="similarity">
    <text evidence="1">Belongs to the glycosyl hydrolase 3 family.</text>
</comment>
<dbReference type="GO" id="GO:0005975">
    <property type="term" value="P:carbohydrate metabolic process"/>
    <property type="evidence" value="ECO:0007669"/>
    <property type="project" value="InterPro"/>
</dbReference>
<dbReference type="InterPro" id="IPR036962">
    <property type="entry name" value="Glyco_hydro_3_N_sf"/>
</dbReference>
<keyword evidence="3" id="KW-0325">Glycoprotein</keyword>
<evidence type="ECO:0000256" key="5">
    <source>
        <dbReference type="SAM" id="Coils"/>
    </source>
</evidence>
<keyword evidence="4" id="KW-0326">Glycosidase</keyword>
<dbReference type="InterPro" id="IPR050226">
    <property type="entry name" value="NagZ_Beta-hexosaminidase"/>
</dbReference>
<evidence type="ECO:0000313" key="8">
    <source>
        <dbReference type="Proteomes" id="UP000076744"/>
    </source>
</evidence>
<gene>
    <name evidence="7" type="ORF">ISF_08060</name>
</gene>
<keyword evidence="8" id="KW-1185">Reference proteome</keyword>
<proteinExistence type="inferred from homology"/>
<dbReference type="InterPro" id="IPR001764">
    <property type="entry name" value="Glyco_hydro_3_N"/>
</dbReference>
<dbReference type="PANTHER" id="PTHR30480">
    <property type="entry name" value="BETA-HEXOSAMINIDASE-RELATED"/>
    <property type="match status" value="1"/>
</dbReference>
<evidence type="ECO:0000259" key="6">
    <source>
        <dbReference type="Pfam" id="PF00933"/>
    </source>
</evidence>
<dbReference type="PANTHER" id="PTHR30480:SF16">
    <property type="entry name" value="GLYCOSIDE HYDROLASE FAMILY 3 DOMAIN PROTEIN"/>
    <property type="match status" value="1"/>
</dbReference>
<dbReference type="Gene3D" id="3.20.20.300">
    <property type="entry name" value="Glycoside hydrolase, family 3, N-terminal domain"/>
    <property type="match status" value="1"/>
</dbReference>
<dbReference type="InterPro" id="IPR036881">
    <property type="entry name" value="Glyco_hydro_3_C_sf"/>
</dbReference>